<dbReference type="InterPro" id="IPR001353">
    <property type="entry name" value="Proteasome_sua/b"/>
</dbReference>
<dbReference type="AlphaFoldDB" id="A0A1G9MCR6"/>
<accession>A0A1G9MCR6</accession>
<evidence type="ECO:0000256" key="2">
    <source>
        <dbReference type="ARBA" id="ARBA00022942"/>
    </source>
</evidence>
<evidence type="ECO:0000256" key="3">
    <source>
        <dbReference type="PROSITE-ProRule" id="PRU00808"/>
    </source>
</evidence>
<dbReference type="GO" id="GO:0004298">
    <property type="term" value="F:threonine-type endopeptidase activity"/>
    <property type="evidence" value="ECO:0007669"/>
    <property type="project" value="InterPro"/>
</dbReference>
<reference evidence="4 5" key="1">
    <citation type="submission" date="2016-10" db="EMBL/GenBank/DDBJ databases">
        <authorList>
            <person name="de Groot N.N."/>
        </authorList>
    </citation>
    <scope>NUCLEOTIDE SEQUENCE [LARGE SCALE GENOMIC DNA]</scope>
    <source>
        <strain evidence="4 5">CGMCC 1.9159</strain>
    </source>
</reference>
<sequence>MPFYVSPEQQMLDRAEFARKGIARGRSVAVLKSGPGIVFVAENHSSTLHKVSEIYDHIGFAAVGRYHEFESLRIAGIRHADMRGYSYDRADVTARSLAGAYSQLLGAAFASSVDKPFEVELIVAEVAAQAEEDVLYRISYDGVINDERSFSVIGGDAERLANHIEGAYAATMPLADTVRLAAGSLSASAPLGAHQLEVALLERSTDRRRRFRRLDRTLVEELLHG</sequence>
<dbReference type="NCBIfam" id="TIGR03691">
    <property type="entry name" value="20S_bact_alpha"/>
    <property type="match status" value="1"/>
</dbReference>
<evidence type="ECO:0000313" key="5">
    <source>
        <dbReference type="Proteomes" id="UP000199475"/>
    </source>
</evidence>
<dbReference type="Gene3D" id="3.60.20.10">
    <property type="entry name" value="Glutamine Phosphoribosylpyrophosphate, subunit 1, domain 1"/>
    <property type="match status" value="1"/>
</dbReference>
<dbReference type="STRING" id="686624.SAMN04488242_2552"/>
<dbReference type="SUPFAM" id="SSF56235">
    <property type="entry name" value="N-terminal nucleophile aminohydrolases (Ntn hydrolases)"/>
    <property type="match status" value="1"/>
</dbReference>
<organism evidence="4 5">
    <name type="scientific">Tessaracoccus oleiagri</name>
    <dbReference type="NCBI Taxonomy" id="686624"/>
    <lineage>
        <taxon>Bacteria</taxon>
        <taxon>Bacillati</taxon>
        <taxon>Actinomycetota</taxon>
        <taxon>Actinomycetes</taxon>
        <taxon>Propionibacteriales</taxon>
        <taxon>Propionibacteriaceae</taxon>
        <taxon>Tessaracoccus</taxon>
    </lineage>
</organism>
<evidence type="ECO:0000313" key="4">
    <source>
        <dbReference type="EMBL" id="SDL72062.1"/>
    </source>
</evidence>
<comment type="similarity">
    <text evidence="3">Belongs to the peptidase T1A family.</text>
</comment>
<dbReference type="InterPro" id="IPR023332">
    <property type="entry name" value="Proteasome_alpha-type"/>
</dbReference>
<keyword evidence="2 3" id="KW-0647">Proteasome</keyword>
<keyword evidence="5" id="KW-1185">Reference proteome</keyword>
<dbReference type="Proteomes" id="UP000199475">
    <property type="component" value="Unassembled WGS sequence"/>
</dbReference>
<dbReference type="RefSeq" id="WP_245701722.1">
    <property type="nucleotide sequence ID" value="NZ_FNGP01000005.1"/>
</dbReference>
<protein>
    <submittedName>
        <fullName evidence="4">Proteasome alpha subunit</fullName>
    </submittedName>
</protein>
<dbReference type="EMBL" id="FNGP01000005">
    <property type="protein sequence ID" value="SDL72062.1"/>
    <property type="molecule type" value="Genomic_DNA"/>
</dbReference>
<name>A0A1G9MCR6_9ACTN</name>
<dbReference type="GO" id="GO:0051603">
    <property type="term" value="P:proteolysis involved in protein catabolic process"/>
    <property type="evidence" value="ECO:0007669"/>
    <property type="project" value="InterPro"/>
</dbReference>
<proteinExistence type="inferred from homology"/>
<dbReference type="InterPro" id="IPR029055">
    <property type="entry name" value="Ntn_hydrolases_N"/>
</dbReference>
<dbReference type="InterPro" id="IPR022296">
    <property type="entry name" value="Proteasome_asu_bac"/>
</dbReference>
<evidence type="ECO:0000256" key="1">
    <source>
        <dbReference type="ARBA" id="ARBA00022490"/>
    </source>
</evidence>
<keyword evidence="1" id="KW-0963">Cytoplasm</keyword>
<dbReference type="GO" id="GO:0019773">
    <property type="term" value="C:proteasome core complex, alpha-subunit complex"/>
    <property type="evidence" value="ECO:0007669"/>
    <property type="project" value="UniProtKB-UniRule"/>
</dbReference>
<dbReference type="Pfam" id="PF00227">
    <property type="entry name" value="Proteasome"/>
    <property type="match status" value="1"/>
</dbReference>
<gene>
    <name evidence="4" type="ORF">SAMN04488242_2552</name>
</gene>
<dbReference type="PROSITE" id="PS51475">
    <property type="entry name" value="PROTEASOME_ALPHA_2"/>
    <property type="match status" value="1"/>
</dbReference>